<feature type="transmembrane region" description="Helical" evidence="1">
    <location>
        <begin position="20"/>
        <end position="43"/>
    </location>
</feature>
<keyword evidence="3" id="KW-1185">Reference proteome</keyword>
<organism evidence="2 3">
    <name type="scientific">Ancylostoma caninum</name>
    <name type="common">Dog hookworm</name>
    <dbReference type="NCBI Taxonomy" id="29170"/>
    <lineage>
        <taxon>Eukaryota</taxon>
        <taxon>Metazoa</taxon>
        <taxon>Ecdysozoa</taxon>
        <taxon>Nematoda</taxon>
        <taxon>Chromadorea</taxon>
        <taxon>Rhabditida</taxon>
        <taxon>Rhabditina</taxon>
        <taxon>Rhabditomorpha</taxon>
        <taxon>Strongyloidea</taxon>
        <taxon>Ancylostomatidae</taxon>
        <taxon>Ancylostomatinae</taxon>
        <taxon>Ancylostoma</taxon>
    </lineage>
</organism>
<dbReference type="AlphaFoldDB" id="A0A368FRU3"/>
<comment type="caution">
    <text evidence="2">The sequence shown here is derived from an EMBL/GenBank/DDBJ whole genome shotgun (WGS) entry which is preliminary data.</text>
</comment>
<accession>A0A368FRU3</accession>
<keyword evidence="1" id="KW-0472">Membrane</keyword>
<protein>
    <submittedName>
        <fullName evidence="2">Uncharacterized protein</fullName>
    </submittedName>
</protein>
<evidence type="ECO:0000313" key="3">
    <source>
        <dbReference type="Proteomes" id="UP000252519"/>
    </source>
</evidence>
<proteinExistence type="predicted"/>
<dbReference type="EMBL" id="JOJR01000729">
    <property type="protein sequence ID" value="RCN34876.1"/>
    <property type="molecule type" value="Genomic_DNA"/>
</dbReference>
<sequence>MRRQTSTSSSDRRVHQPSSHLRSMMSVITAVLVAVGTILNFIVQGFKRMHRGYAKYQVIKYHHVPCSPLTAHRLSESTNIFLLLSI</sequence>
<evidence type="ECO:0000256" key="1">
    <source>
        <dbReference type="SAM" id="Phobius"/>
    </source>
</evidence>
<evidence type="ECO:0000313" key="2">
    <source>
        <dbReference type="EMBL" id="RCN34876.1"/>
    </source>
</evidence>
<keyword evidence="1" id="KW-0812">Transmembrane</keyword>
<keyword evidence="1" id="KW-1133">Transmembrane helix</keyword>
<reference evidence="2 3" key="1">
    <citation type="submission" date="2014-10" db="EMBL/GenBank/DDBJ databases">
        <title>Draft genome of the hookworm Ancylostoma caninum.</title>
        <authorList>
            <person name="Mitreva M."/>
        </authorList>
    </citation>
    <scope>NUCLEOTIDE SEQUENCE [LARGE SCALE GENOMIC DNA]</scope>
    <source>
        <strain evidence="2 3">Baltimore</strain>
    </source>
</reference>
<dbReference type="Proteomes" id="UP000252519">
    <property type="component" value="Unassembled WGS sequence"/>
</dbReference>
<gene>
    <name evidence="2" type="ORF">ANCCAN_19277</name>
</gene>
<name>A0A368FRU3_ANCCA</name>
<dbReference type="STRING" id="29170.A0A368FRU3"/>